<dbReference type="Proteomes" id="UP000304928">
    <property type="component" value="Unassembled WGS sequence"/>
</dbReference>
<evidence type="ECO:0000313" key="3">
    <source>
        <dbReference type="Proteomes" id="UP000304928"/>
    </source>
</evidence>
<sequence>MRTPLEVRCAGKPRRSSSDARVALTAKEVETTESLGQVNETAVINTRSTINGRNNEYNKTGSTMSTSSLLNTLNEVTAAPASLGSVRSAKRWRSLLAPHDTIHYTALCGRRRNQYSSPHCDAAEVHGLKSLEETSPPKSEWPPNGHNMRIVSIDTESRVVPNDMTPLRGYNGAFIGIDTICAHHHDRALDKKLGRSFSASIIIVDYVLWSCYPMSARACDTCSAPDLIEHLDKKALVVKMSKVQVLLFLTLHAPAHLLLCQLSTCPKARSAEPSSRDPSARRPLHPRGPEELILHGETHDPELTYQYYFRKAGYVMEFIEDSITRTFVALRSWPPVKFQVMSLDQRQRQPYLWP</sequence>
<comment type="caution">
    <text evidence="2">The sequence shown here is derived from an EMBL/GenBank/DDBJ whole genome shotgun (WGS) entry which is preliminary data.</text>
</comment>
<organism evidence="2 3">
    <name type="scientific">Aureobasidium pullulans</name>
    <name type="common">Black yeast</name>
    <name type="synonym">Pullularia pullulans</name>
    <dbReference type="NCBI Taxonomy" id="5580"/>
    <lineage>
        <taxon>Eukaryota</taxon>
        <taxon>Fungi</taxon>
        <taxon>Dikarya</taxon>
        <taxon>Ascomycota</taxon>
        <taxon>Pezizomycotina</taxon>
        <taxon>Dothideomycetes</taxon>
        <taxon>Dothideomycetidae</taxon>
        <taxon>Dothideales</taxon>
        <taxon>Saccotheciaceae</taxon>
        <taxon>Aureobasidium</taxon>
    </lineage>
</organism>
<proteinExistence type="predicted"/>
<feature type="region of interest" description="Disordered" evidence="1">
    <location>
        <begin position="1"/>
        <end position="20"/>
    </location>
</feature>
<evidence type="ECO:0000313" key="2">
    <source>
        <dbReference type="EMBL" id="THW81815.1"/>
    </source>
</evidence>
<dbReference type="EMBL" id="QZAR01000434">
    <property type="protein sequence ID" value="THW81815.1"/>
    <property type="molecule type" value="Genomic_DNA"/>
</dbReference>
<protein>
    <submittedName>
        <fullName evidence="2">Uncharacterized protein</fullName>
    </submittedName>
</protein>
<name>A0A4S9APL0_AURPU</name>
<gene>
    <name evidence="2" type="ORF">D6D15_10514</name>
</gene>
<evidence type="ECO:0000256" key="1">
    <source>
        <dbReference type="SAM" id="MobiDB-lite"/>
    </source>
</evidence>
<reference evidence="2 3" key="1">
    <citation type="submission" date="2018-10" db="EMBL/GenBank/DDBJ databases">
        <title>Fifty Aureobasidium pullulans genomes reveal a recombining polyextremotolerant generalist.</title>
        <authorList>
            <person name="Gostincar C."/>
            <person name="Turk M."/>
            <person name="Zajc J."/>
            <person name="Gunde-Cimerman N."/>
        </authorList>
    </citation>
    <scope>NUCLEOTIDE SEQUENCE [LARGE SCALE GENOMIC DNA]</scope>
    <source>
        <strain evidence="2 3">EXF-10507</strain>
    </source>
</reference>
<feature type="region of interest" description="Disordered" evidence="1">
    <location>
        <begin position="268"/>
        <end position="292"/>
    </location>
</feature>
<dbReference type="AlphaFoldDB" id="A0A4S9APL0"/>
<accession>A0A4S9APL0</accession>